<evidence type="ECO:0000256" key="3">
    <source>
        <dbReference type="ARBA" id="ARBA00022801"/>
    </source>
</evidence>
<dbReference type="SUPFAM" id="SSF52540">
    <property type="entry name" value="P-loop containing nucleoside triphosphate hydrolases"/>
    <property type="match status" value="2"/>
</dbReference>
<feature type="domain" description="Helicase C-terminal" evidence="10">
    <location>
        <begin position="464"/>
        <end position="621"/>
    </location>
</feature>
<evidence type="ECO:0000259" key="9">
    <source>
        <dbReference type="PROSITE" id="PS51192"/>
    </source>
</evidence>
<dbReference type="NCBIfam" id="NF008164">
    <property type="entry name" value="PRK10917.1-2"/>
    <property type="match status" value="1"/>
</dbReference>
<dbReference type="PROSITE" id="PS51192">
    <property type="entry name" value="HELICASE_ATP_BIND_1"/>
    <property type="match status" value="1"/>
</dbReference>
<dbReference type="InterPro" id="IPR014001">
    <property type="entry name" value="Helicase_ATP-bd"/>
</dbReference>
<dbReference type="CDD" id="cd17992">
    <property type="entry name" value="DEXHc_RecG"/>
    <property type="match status" value="1"/>
</dbReference>
<dbReference type="GO" id="GO:0016787">
    <property type="term" value="F:hydrolase activity"/>
    <property type="evidence" value="ECO:0007669"/>
    <property type="project" value="UniProtKB-KW"/>
</dbReference>
<evidence type="ECO:0000259" key="10">
    <source>
        <dbReference type="PROSITE" id="PS51194"/>
    </source>
</evidence>
<dbReference type="PANTHER" id="PTHR47964">
    <property type="entry name" value="ATP-DEPENDENT DNA HELICASE HOMOLOG RECG, CHLOROPLASTIC"/>
    <property type="match status" value="1"/>
</dbReference>
<evidence type="ECO:0000256" key="4">
    <source>
        <dbReference type="ARBA" id="ARBA00022806"/>
    </source>
</evidence>
<dbReference type="InterPro" id="IPR033454">
    <property type="entry name" value="RecG_wedge"/>
</dbReference>
<keyword evidence="5" id="KW-0067">ATP-binding</keyword>
<evidence type="ECO:0000256" key="6">
    <source>
        <dbReference type="ARBA" id="ARBA00023125"/>
    </source>
</evidence>
<evidence type="ECO:0000313" key="12">
    <source>
        <dbReference type="Proteomes" id="UP001310692"/>
    </source>
</evidence>
<evidence type="ECO:0000256" key="1">
    <source>
        <dbReference type="ARBA" id="ARBA00022741"/>
    </source>
</evidence>
<evidence type="ECO:0000256" key="2">
    <source>
        <dbReference type="ARBA" id="ARBA00022763"/>
    </source>
</evidence>
<dbReference type="InterPro" id="IPR012340">
    <property type="entry name" value="NA-bd_OB-fold"/>
</dbReference>
<protein>
    <recommendedName>
        <fullName evidence="8">Probable DNA 3'-5' helicase RecG</fullName>
    </recommendedName>
</protein>
<sequence length="695" mass="75517">MRPEILFPLFRETRVLPGIGPRIAVLVEKLAGPHVKDLLFLKPTGLVDRSRTSPIASAPTGEIVTIEAQVETHIAPPRGSFKPYKVRLSDETGFLHLVFFHPRADYLRRTLPEGETRVVSGKLERFGSEIQIAHPDLIMTVEEAATAPALEPVYPLTAGLSPKTLRKAIAGALKDLPALPEWIPSTVSHDRGWPDWRIAIETLHTPLTVADVDPASAARQRLAFDELFARQMTLQITRAHRRSQTGRALEGDGKLVERVLVSAPFNPTGAQTRAFEDIAADMARPQRMTRLLHGDVGAGKTFVAALAAARAAEAAAQTAVMAPTEILARQHAKTLEPLLGAAGIKVAALTGRDKGNARAGILAGLASGEVQVICGTHALFQEGVEFHDLGLVVIDEQHRFGVSDRMKLSAKGARPDSLVMTATPIPRTLTMTVYGDLDVSRLDEKPAGRKPPDTRLVSMDRLGDVVAGIERAVKRGERAYWVCPLVEESDLSDLSAAQDRHHHLSMIFGADRVGLVHGRMKAAEKEAVSDAFRRGELDILVATTVIEVGVDAPDATIMIIEHAERFGLAQLHQLRGRVGRSDKASTCLLLYQGPLGETARSRLEIMRETNDGFRIAEEDWRLRGSGDPLGLKQSGLPAYKLVDVEAHADLIALANDAAKLAVGQNPDFTGESGEALRVLLYLFEQDQGIRLMRSG</sequence>
<keyword evidence="1" id="KW-0547">Nucleotide-binding</keyword>
<dbReference type="SMART" id="SM00487">
    <property type="entry name" value="DEXDc"/>
    <property type="match status" value="1"/>
</dbReference>
<dbReference type="Gene3D" id="3.40.50.300">
    <property type="entry name" value="P-loop containing nucleotide triphosphate hydrolases"/>
    <property type="match status" value="2"/>
</dbReference>
<proteinExistence type="predicted"/>
<accession>A0ABU7LYM6</accession>
<name>A0ABU7LYM6_9PROT</name>
<dbReference type="SUPFAM" id="SSF50249">
    <property type="entry name" value="Nucleic acid-binding proteins"/>
    <property type="match status" value="1"/>
</dbReference>
<dbReference type="PANTHER" id="PTHR47964:SF1">
    <property type="entry name" value="ATP-DEPENDENT DNA HELICASE HOMOLOG RECG, CHLOROPLASTIC"/>
    <property type="match status" value="1"/>
</dbReference>
<dbReference type="Gene3D" id="2.40.50.140">
    <property type="entry name" value="Nucleic acid-binding proteins"/>
    <property type="match status" value="1"/>
</dbReference>
<reference evidence="11 12" key="1">
    <citation type="submission" date="2024-01" db="EMBL/GenBank/DDBJ databases">
        <title>Hyphobacterium bacterium isolated from marine sediment.</title>
        <authorList>
            <person name="Zhao S."/>
        </authorList>
    </citation>
    <scope>NUCLEOTIDE SEQUENCE [LARGE SCALE GENOMIC DNA]</scope>
    <source>
        <strain evidence="11 12">Y60-23</strain>
    </source>
</reference>
<dbReference type="Proteomes" id="UP001310692">
    <property type="component" value="Unassembled WGS sequence"/>
</dbReference>
<dbReference type="EMBL" id="JAZDRO010000003">
    <property type="protein sequence ID" value="MEE2566630.1"/>
    <property type="molecule type" value="Genomic_DNA"/>
</dbReference>
<dbReference type="InterPro" id="IPR001650">
    <property type="entry name" value="Helicase_C-like"/>
</dbReference>
<evidence type="ECO:0000313" key="11">
    <source>
        <dbReference type="EMBL" id="MEE2566630.1"/>
    </source>
</evidence>
<keyword evidence="3 11" id="KW-0378">Hydrolase</keyword>
<dbReference type="InterPro" id="IPR047112">
    <property type="entry name" value="RecG/Mfd"/>
</dbReference>
<dbReference type="Pfam" id="PF00270">
    <property type="entry name" value="DEAD"/>
    <property type="match status" value="1"/>
</dbReference>
<dbReference type="NCBIfam" id="NF008168">
    <property type="entry name" value="PRK10917.2-2"/>
    <property type="match status" value="1"/>
</dbReference>
<evidence type="ECO:0000256" key="8">
    <source>
        <dbReference type="ARBA" id="ARBA00049819"/>
    </source>
</evidence>
<dbReference type="PROSITE" id="PS51194">
    <property type="entry name" value="HELICASE_CTER"/>
    <property type="match status" value="1"/>
</dbReference>
<dbReference type="Pfam" id="PF19833">
    <property type="entry name" value="RecG_dom3_C"/>
    <property type="match status" value="1"/>
</dbReference>
<evidence type="ECO:0000256" key="5">
    <source>
        <dbReference type="ARBA" id="ARBA00022840"/>
    </source>
</evidence>
<dbReference type="Pfam" id="PF17191">
    <property type="entry name" value="RecG_wedge"/>
    <property type="match status" value="1"/>
</dbReference>
<dbReference type="RefSeq" id="WP_330196179.1">
    <property type="nucleotide sequence ID" value="NZ_JAZDRO010000003.1"/>
</dbReference>
<dbReference type="InterPro" id="IPR045562">
    <property type="entry name" value="RecG_dom3_C"/>
</dbReference>
<dbReference type="InterPro" id="IPR011545">
    <property type="entry name" value="DEAD/DEAH_box_helicase_dom"/>
</dbReference>
<keyword evidence="2" id="KW-0227">DNA damage</keyword>
<keyword evidence="6" id="KW-0238">DNA-binding</keyword>
<dbReference type="SMART" id="SM00490">
    <property type="entry name" value="HELICc"/>
    <property type="match status" value="1"/>
</dbReference>
<dbReference type="CDD" id="cd04488">
    <property type="entry name" value="RecG_wedge_OBF"/>
    <property type="match status" value="1"/>
</dbReference>
<keyword evidence="4 11" id="KW-0347">Helicase</keyword>
<feature type="domain" description="Helicase ATP-binding" evidence="9">
    <location>
        <begin position="281"/>
        <end position="442"/>
    </location>
</feature>
<evidence type="ECO:0000256" key="7">
    <source>
        <dbReference type="ARBA" id="ARBA00023204"/>
    </source>
</evidence>
<gene>
    <name evidence="11" type="primary">recG</name>
    <name evidence="11" type="ORF">V0U35_08040</name>
</gene>
<organism evidence="11 12">
    <name type="scientific">Hyphobacterium marinum</name>
    <dbReference type="NCBI Taxonomy" id="3116574"/>
    <lineage>
        <taxon>Bacteria</taxon>
        <taxon>Pseudomonadati</taxon>
        <taxon>Pseudomonadota</taxon>
        <taxon>Alphaproteobacteria</taxon>
        <taxon>Maricaulales</taxon>
        <taxon>Maricaulaceae</taxon>
        <taxon>Hyphobacterium</taxon>
    </lineage>
</organism>
<keyword evidence="12" id="KW-1185">Reference proteome</keyword>
<keyword evidence="7" id="KW-0234">DNA repair</keyword>
<dbReference type="GO" id="GO:0003678">
    <property type="term" value="F:DNA helicase activity"/>
    <property type="evidence" value="ECO:0007669"/>
    <property type="project" value="UniProtKB-EC"/>
</dbReference>
<dbReference type="InterPro" id="IPR027417">
    <property type="entry name" value="P-loop_NTPase"/>
</dbReference>
<dbReference type="Pfam" id="PF00271">
    <property type="entry name" value="Helicase_C"/>
    <property type="match status" value="1"/>
</dbReference>
<comment type="caution">
    <text evidence="11">The sequence shown here is derived from an EMBL/GenBank/DDBJ whole genome shotgun (WGS) entry which is preliminary data.</text>
</comment>